<accession>A0ABN7VK92</accession>
<dbReference type="Proteomes" id="UP000789901">
    <property type="component" value="Unassembled WGS sequence"/>
</dbReference>
<evidence type="ECO:0000313" key="2">
    <source>
        <dbReference type="Proteomes" id="UP000789901"/>
    </source>
</evidence>
<protein>
    <submittedName>
        <fullName evidence="1">17587_t:CDS:1</fullName>
    </submittedName>
</protein>
<gene>
    <name evidence="1" type="ORF">GMARGA_LOCUS19588</name>
</gene>
<organism evidence="1 2">
    <name type="scientific">Gigaspora margarita</name>
    <dbReference type="NCBI Taxonomy" id="4874"/>
    <lineage>
        <taxon>Eukaryota</taxon>
        <taxon>Fungi</taxon>
        <taxon>Fungi incertae sedis</taxon>
        <taxon>Mucoromycota</taxon>
        <taxon>Glomeromycotina</taxon>
        <taxon>Glomeromycetes</taxon>
        <taxon>Diversisporales</taxon>
        <taxon>Gigasporaceae</taxon>
        <taxon>Gigaspora</taxon>
    </lineage>
</organism>
<name>A0ABN7VK92_GIGMA</name>
<proteinExistence type="predicted"/>
<evidence type="ECO:0000313" key="1">
    <source>
        <dbReference type="EMBL" id="CAG8780019.1"/>
    </source>
</evidence>
<comment type="caution">
    <text evidence="1">The sequence shown here is derived from an EMBL/GenBank/DDBJ whole genome shotgun (WGS) entry which is preliminary data.</text>
</comment>
<reference evidence="1 2" key="1">
    <citation type="submission" date="2021-06" db="EMBL/GenBank/DDBJ databases">
        <authorList>
            <person name="Kallberg Y."/>
            <person name="Tangrot J."/>
            <person name="Rosling A."/>
        </authorList>
    </citation>
    <scope>NUCLEOTIDE SEQUENCE [LARGE SCALE GENOMIC DNA]</scope>
    <source>
        <strain evidence="1 2">120-4 pot B 10/14</strain>
    </source>
</reference>
<sequence>MPDKVILWIQELQDCLNNIYRLFGDELANAEREFDITGLDNFCESLHIGIENALNGFIKLMEYWTHLPLCICRLGGENGPEFARAFLKHELFEEFEAFVNSDTAEPAKFPLIYEFIKFRIWIHPNMDIKLQESHIQLSGLDGGIQEILQDMLRNARQNARNLRVNE</sequence>
<keyword evidence="2" id="KW-1185">Reference proteome</keyword>
<dbReference type="EMBL" id="CAJVQB010016465">
    <property type="protein sequence ID" value="CAG8780019.1"/>
    <property type="molecule type" value="Genomic_DNA"/>
</dbReference>